<protein>
    <submittedName>
        <fullName evidence="2">Uncharacterized protein</fullName>
    </submittedName>
</protein>
<evidence type="ECO:0000313" key="2">
    <source>
        <dbReference type="EMBL" id="KAG5542446.1"/>
    </source>
</evidence>
<organism evidence="2 3">
    <name type="scientific">Rhododendron griersonianum</name>
    <dbReference type="NCBI Taxonomy" id="479676"/>
    <lineage>
        <taxon>Eukaryota</taxon>
        <taxon>Viridiplantae</taxon>
        <taxon>Streptophyta</taxon>
        <taxon>Embryophyta</taxon>
        <taxon>Tracheophyta</taxon>
        <taxon>Spermatophyta</taxon>
        <taxon>Magnoliopsida</taxon>
        <taxon>eudicotyledons</taxon>
        <taxon>Gunneridae</taxon>
        <taxon>Pentapetalae</taxon>
        <taxon>asterids</taxon>
        <taxon>Ericales</taxon>
        <taxon>Ericaceae</taxon>
        <taxon>Ericoideae</taxon>
        <taxon>Rhodoreae</taxon>
        <taxon>Rhododendron</taxon>
    </lineage>
</organism>
<dbReference type="Proteomes" id="UP000823749">
    <property type="component" value="Chromosome 7"/>
</dbReference>
<dbReference type="EMBL" id="JACTNZ010000007">
    <property type="protein sequence ID" value="KAG5542446.1"/>
    <property type="molecule type" value="Genomic_DNA"/>
</dbReference>
<feature type="region of interest" description="Disordered" evidence="1">
    <location>
        <begin position="57"/>
        <end position="118"/>
    </location>
</feature>
<name>A0AAV6JML8_9ERIC</name>
<dbReference type="PANTHER" id="PTHR37614">
    <property type="entry name" value="OS02G0121400 PROTEIN"/>
    <property type="match status" value="1"/>
</dbReference>
<feature type="compositionally biased region" description="Basic and acidic residues" evidence="1">
    <location>
        <begin position="66"/>
        <end position="85"/>
    </location>
</feature>
<comment type="caution">
    <text evidence="2">The sequence shown here is derived from an EMBL/GenBank/DDBJ whole genome shotgun (WGS) entry which is preliminary data.</text>
</comment>
<dbReference type="AlphaFoldDB" id="A0AAV6JML8"/>
<evidence type="ECO:0000256" key="1">
    <source>
        <dbReference type="SAM" id="MobiDB-lite"/>
    </source>
</evidence>
<accession>A0AAV6JML8</accession>
<keyword evidence="3" id="KW-1185">Reference proteome</keyword>
<reference evidence="2" key="1">
    <citation type="submission" date="2020-08" db="EMBL/GenBank/DDBJ databases">
        <title>Plant Genome Project.</title>
        <authorList>
            <person name="Zhang R.-G."/>
        </authorList>
    </citation>
    <scope>NUCLEOTIDE SEQUENCE</scope>
    <source>
        <strain evidence="2">WSP0</strain>
        <tissue evidence="2">Leaf</tissue>
    </source>
</reference>
<evidence type="ECO:0000313" key="3">
    <source>
        <dbReference type="Proteomes" id="UP000823749"/>
    </source>
</evidence>
<sequence length="305" mass="34622">MEQSTSSSRSKTESYLPTLFGPKEIEVSQILLIIPNLIQREFPSQFHVIWGGKRKRSAIDSSPSQEEQKRPKEERENEKRPKVKVEALSPTTPFSFSPSESDEKSKLSLKKPSSRTTREERLEIIEELTQRRELLKGEIEAVKSYYNKLKAINLDLKAKKRELETCKKFGIELREFNRVENQDYYFMLQQQPSNVDQTAYGSQTIENSQQHPFGQISPFLSHGSGSGSGEVKVMGPLCIPDLNASASGETFGVGSSQPLDRSSRGLVVVELDDNKARASEARRRRMIKMKEMKGSFVSIKSLKCR</sequence>
<proteinExistence type="predicted"/>
<dbReference type="PANTHER" id="PTHR37614:SF2">
    <property type="entry name" value="OS02G0121400 PROTEIN"/>
    <property type="match status" value="1"/>
</dbReference>
<feature type="compositionally biased region" description="Low complexity" evidence="1">
    <location>
        <begin position="89"/>
        <end position="99"/>
    </location>
</feature>
<gene>
    <name evidence="2" type="ORF">RHGRI_022100</name>
</gene>